<evidence type="ECO:0008006" key="4">
    <source>
        <dbReference type="Google" id="ProtNLM"/>
    </source>
</evidence>
<reference evidence="2" key="1">
    <citation type="journal article" date="2023" name="Mol. Phylogenet. Evol.">
        <title>Genome-scale phylogeny and comparative genomics of the fungal order Sordariales.</title>
        <authorList>
            <person name="Hensen N."/>
            <person name="Bonometti L."/>
            <person name="Westerberg I."/>
            <person name="Brannstrom I.O."/>
            <person name="Guillou S."/>
            <person name="Cros-Aarteil S."/>
            <person name="Calhoun S."/>
            <person name="Haridas S."/>
            <person name="Kuo A."/>
            <person name="Mondo S."/>
            <person name="Pangilinan J."/>
            <person name="Riley R."/>
            <person name="LaButti K."/>
            <person name="Andreopoulos B."/>
            <person name="Lipzen A."/>
            <person name="Chen C."/>
            <person name="Yan M."/>
            <person name="Daum C."/>
            <person name="Ng V."/>
            <person name="Clum A."/>
            <person name="Steindorff A."/>
            <person name="Ohm R.A."/>
            <person name="Martin F."/>
            <person name="Silar P."/>
            <person name="Natvig D.O."/>
            <person name="Lalanne C."/>
            <person name="Gautier V."/>
            <person name="Ament-Velasquez S.L."/>
            <person name="Kruys A."/>
            <person name="Hutchinson M.I."/>
            <person name="Powell A.J."/>
            <person name="Barry K."/>
            <person name="Miller A.N."/>
            <person name="Grigoriev I.V."/>
            <person name="Debuchy R."/>
            <person name="Gladieux P."/>
            <person name="Hiltunen Thoren M."/>
            <person name="Johannesson H."/>
        </authorList>
    </citation>
    <scope>NUCLEOTIDE SEQUENCE</scope>
    <source>
        <strain evidence="2">PSN243</strain>
    </source>
</reference>
<organism evidence="2 3">
    <name type="scientific">Podospora aff. communis PSN243</name>
    <dbReference type="NCBI Taxonomy" id="3040156"/>
    <lineage>
        <taxon>Eukaryota</taxon>
        <taxon>Fungi</taxon>
        <taxon>Dikarya</taxon>
        <taxon>Ascomycota</taxon>
        <taxon>Pezizomycotina</taxon>
        <taxon>Sordariomycetes</taxon>
        <taxon>Sordariomycetidae</taxon>
        <taxon>Sordariales</taxon>
        <taxon>Podosporaceae</taxon>
        <taxon>Podospora</taxon>
    </lineage>
</organism>
<feature type="chain" id="PRO_5043575115" description="Ecp2 effector protein domain-containing protein" evidence="1">
    <location>
        <begin position="25"/>
        <end position="168"/>
    </location>
</feature>
<evidence type="ECO:0000313" key="3">
    <source>
        <dbReference type="Proteomes" id="UP001321760"/>
    </source>
</evidence>
<dbReference type="AlphaFoldDB" id="A0AAV9GZX3"/>
<sequence length="168" mass="19043">MFFARHISAVVLCILALGISLASGANIPAPPALTLWSEKGFKGERGELSYSKAQSRECYDIPDHLKVKSVRIKGPKCCILYRAKCPRIGYSTFAQIPLFFNQRIYADVADLEPLGFSDIVRSVVCPHQDVCSGILVDREYYGKEDWNMRGYWVDMRSIELKEIEESEE</sequence>
<evidence type="ECO:0000313" key="2">
    <source>
        <dbReference type="EMBL" id="KAK4452166.1"/>
    </source>
</evidence>
<proteinExistence type="predicted"/>
<dbReference type="Proteomes" id="UP001321760">
    <property type="component" value="Unassembled WGS sequence"/>
</dbReference>
<comment type="caution">
    <text evidence="2">The sequence shown here is derived from an EMBL/GenBank/DDBJ whole genome shotgun (WGS) entry which is preliminary data.</text>
</comment>
<keyword evidence="3" id="KW-1185">Reference proteome</keyword>
<reference evidence="2" key="2">
    <citation type="submission" date="2023-05" db="EMBL/GenBank/DDBJ databases">
        <authorList>
            <consortium name="Lawrence Berkeley National Laboratory"/>
            <person name="Steindorff A."/>
            <person name="Hensen N."/>
            <person name="Bonometti L."/>
            <person name="Westerberg I."/>
            <person name="Brannstrom I.O."/>
            <person name="Guillou S."/>
            <person name="Cros-Aarteil S."/>
            <person name="Calhoun S."/>
            <person name="Haridas S."/>
            <person name="Kuo A."/>
            <person name="Mondo S."/>
            <person name="Pangilinan J."/>
            <person name="Riley R."/>
            <person name="Labutti K."/>
            <person name="Andreopoulos B."/>
            <person name="Lipzen A."/>
            <person name="Chen C."/>
            <person name="Yanf M."/>
            <person name="Daum C."/>
            <person name="Ng V."/>
            <person name="Clum A."/>
            <person name="Ohm R."/>
            <person name="Martin F."/>
            <person name="Silar P."/>
            <person name="Natvig D."/>
            <person name="Lalanne C."/>
            <person name="Gautier V."/>
            <person name="Ament-Velasquez S.L."/>
            <person name="Kruys A."/>
            <person name="Hutchinson M.I."/>
            <person name="Powell A.J."/>
            <person name="Barry K."/>
            <person name="Miller A.N."/>
            <person name="Grigoriev I.V."/>
            <person name="Debuchy R."/>
            <person name="Gladieux P."/>
            <person name="Thoren M.H."/>
            <person name="Johannesson H."/>
        </authorList>
    </citation>
    <scope>NUCLEOTIDE SEQUENCE</scope>
    <source>
        <strain evidence="2">PSN243</strain>
    </source>
</reference>
<feature type="signal peptide" evidence="1">
    <location>
        <begin position="1"/>
        <end position="24"/>
    </location>
</feature>
<evidence type="ECO:0000256" key="1">
    <source>
        <dbReference type="SAM" id="SignalP"/>
    </source>
</evidence>
<gene>
    <name evidence="2" type="ORF">QBC34DRAFT_399377</name>
</gene>
<protein>
    <recommendedName>
        <fullName evidence="4">Ecp2 effector protein domain-containing protein</fullName>
    </recommendedName>
</protein>
<keyword evidence="1" id="KW-0732">Signal</keyword>
<name>A0AAV9GZX3_9PEZI</name>
<accession>A0AAV9GZX3</accession>
<dbReference type="EMBL" id="MU865925">
    <property type="protein sequence ID" value="KAK4452166.1"/>
    <property type="molecule type" value="Genomic_DNA"/>
</dbReference>